<keyword evidence="6 7" id="KW-0998">Cell outer membrane</keyword>
<dbReference type="Gene3D" id="2.60.40.1120">
    <property type="entry name" value="Carboxypeptidase-like, regulatory domain"/>
    <property type="match status" value="1"/>
</dbReference>
<evidence type="ECO:0000313" key="10">
    <source>
        <dbReference type="Proteomes" id="UP000199403"/>
    </source>
</evidence>
<evidence type="ECO:0000313" key="9">
    <source>
        <dbReference type="EMBL" id="SEJ51917.1"/>
    </source>
</evidence>
<sequence>MKRKILYLIKMVSKNLFYGCIIQCLFMTTLLANDSKAQVKPIDETFLRMADKAWSLSDVFKNLESKTDYVFIFPDDLLVDRDPVVLKAGKQSVNDVLIQLAQASKLKFRQVNNAIYVGGSSSSAQQREISITIEFVEITGRIVDEQGQPVPGATVLIEGSSTGTVSDIDGNFSIEAAEGSVLLVSFIGYESQRITVGSQTNLNITLREDQSSLEEVVVVGYGTQKKRDITGSVASIGEEGFNPGVVTSVDQLIVGRAAGVQITQASAEPGGGVSIRIRGANSINANNEPLYVIDGLPIDNGASTPSSGVINNPTPRNPLNALNPSDIQSIEILKDASATAIYGSRGANGVILITTKKGQQGKMKVNYNGYYGTQEVANRIDMLDAQQYMSLLNDLRAENNQAPEFSQSEISEVGSGTDWQREIYRTASVQNHQLSFSGGNEETRYFASLNYFDQDGVVINSGIKRYTGRMNIEHLSGEKFIFGMNLNTSFIEDNFVPFGIGINENAGVINSSIYQDPTMPIFDANGNYFQSPIVNLENPVAFANDVYDMAETNRTFGNVYGQYNLNDEFSIKLNLGSDRQTSRRDNYVATSTRRGGFNGGIADVRSNERSNYLLELTTNYTKEINDHKINFLAGYTYQEFVGRFVRSSGQNFPSDAFLTNNLDAGSQGTFAIGTNKFRNQLLSYLGRANYSFADKYLMTVSFRADGSSRFGENNKFGYFPSVALGWRIIDEPFMSDQDFFSELKFRSSYGLTGNQEIGNYNSLILLGTQGQAQFDGNPFVGISTTQAQNPNLKWEVTKQLNLGLDFSFLSGRIDGAVDYFYKQTDDLLMFLPIPRTTGFNSSLQNVGSMENQGFEFTLSSKNIVGEFSWNTSLNFSVIRNKVLDISGLPFILQGGAGFTQNISIIQEGLPLNSYFGFVVDGIFQQNDDIENSPQPLAKPGELKYRDVNGDGQISPADRDILGSPFPDFTYGINNSFSFRNFDLSFFIQGVQGSQIFNFNRVESENPISFRRNRLAVSYTDRWTPENPTNENTNGQPVSVAYGGPVNSRAIEDASFVRLRNVQLNYRIPNLSSKYFSNASIYLSGQNLVTLTNYSGMDPEVSSFGTSNVRADYNAYPFTRMFTLGINLEL</sequence>
<dbReference type="FunFam" id="2.170.130.10:FF:000008">
    <property type="entry name" value="SusC/RagA family TonB-linked outer membrane protein"/>
    <property type="match status" value="1"/>
</dbReference>
<dbReference type="EMBL" id="FNZH01000004">
    <property type="protein sequence ID" value="SEJ51917.1"/>
    <property type="molecule type" value="Genomic_DNA"/>
</dbReference>
<dbReference type="PROSITE" id="PS52016">
    <property type="entry name" value="TONB_DEPENDENT_REC_3"/>
    <property type="match status" value="1"/>
</dbReference>
<dbReference type="NCBIfam" id="TIGR04057">
    <property type="entry name" value="SusC_RagA_signa"/>
    <property type="match status" value="1"/>
</dbReference>
<dbReference type="Pfam" id="PF07715">
    <property type="entry name" value="Plug"/>
    <property type="match status" value="1"/>
</dbReference>
<keyword evidence="5 7" id="KW-0472">Membrane</keyword>
<dbReference type="NCBIfam" id="TIGR04056">
    <property type="entry name" value="OMP_RagA_SusC"/>
    <property type="match status" value="1"/>
</dbReference>
<dbReference type="Gene3D" id="2.170.130.10">
    <property type="entry name" value="TonB-dependent receptor, plug domain"/>
    <property type="match status" value="1"/>
</dbReference>
<dbReference type="FunFam" id="2.60.40.1120:FF:000003">
    <property type="entry name" value="Outer membrane protein Omp121"/>
    <property type="match status" value="1"/>
</dbReference>
<comment type="subcellular location">
    <subcellularLocation>
        <location evidence="1 7">Cell outer membrane</location>
        <topology evidence="1 7">Multi-pass membrane protein</topology>
    </subcellularLocation>
</comment>
<evidence type="ECO:0000256" key="6">
    <source>
        <dbReference type="ARBA" id="ARBA00023237"/>
    </source>
</evidence>
<keyword evidence="10" id="KW-1185">Reference proteome</keyword>
<proteinExistence type="inferred from homology"/>
<dbReference type="InterPro" id="IPR037066">
    <property type="entry name" value="Plug_dom_sf"/>
</dbReference>
<protein>
    <submittedName>
        <fullName evidence="9">TonB-linked outer membrane protein, SusC/RagA family</fullName>
    </submittedName>
</protein>
<dbReference type="InterPro" id="IPR012910">
    <property type="entry name" value="Plug_dom"/>
</dbReference>
<dbReference type="InterPro" id="IPR039426">
    <property type="entry name" value="TonB-dep_rcpt-like"/>
</dbReference>
<evidence type="ECO:0000259" key="8">
    <source>
        <dbReference type="Pfam" id="PF07715"/>
    </source>
</evidence>
<evidence type="ECO:0000256" key="7">
    <source>
        <dbReference type="PROSITE-ProRule" id="PRU01360"/>
    </source>
</evidence>
<reference evidence="10" key="1">
    <citation type="submission" date="2016-10" db="EMBL/GenBank/DDBJ databases">
        <authorList>
            <person name="Varghese N."/>
            <person name="Submissions S."/>
        </authorList>
    </citation>
    <scope>NUCLEOTIDE SEQUENCE [LARGE SCALE GENOMIC DNA]</scope>
    <source>
        <strain evidence="10">IBRC-M 10761</strain>
    </source>
</reference>
<evidence type="ECO:0000256" key="3">
    <source>
        <dbReference type="ARBA" id="ARBA00022452"/>
    </source>
</evidence>
<dbReference type="Pfam" id="PF13715">
    <property type="entry name" value="CarbopepD_reg_2"/>
    <property type="match status" value="1"/>
</dbReference>
<organism evidence="9 10">
    <name type="scientific">Cyclobacterium xiamenense</name>
    <dbReference type="NCBI Taxonomy" id="1297121"/>
    <lineage>
        <taxon>Bacteria</taxon>
        <taxon>Pseudomonadati</taxon>
        <taxon>Bacteroidota</taxon>
        <taxon>Cytophagia</taxon>
        <taxon>Cytophagales</taxon>
        <taxon>Cyclobacteriaceae</taxon>
        <taxon>Cyclobacterium</taxon>
    </lineage>
</organism>
<dbReference type="RefSeq" id="WP_092175943.1">
    <property type="nucleotide sequence ID" value="NZ_FNZH01000004.1"/>
</dbReference>
<dbReference type="InterPro" id="IPR023996">
    <property type="entry name" value="TonB-dep_OMP_SusC/RagA"/>
</dbReference>
<dbReference type="InterPro" id="IPR036942">
    <property type="entry name" value="Beta-barrel_TonB_sf"/>
</dbReference>
<dbReference type="InterPro" id="IPR023997">
    <property type="entry name" value="TonB-dep_OMP_SusC/RagA_CS"/>
</dbReference>
<dbReference type="Proteomes" id="UP000199403">
    <property type="component" value="Unassembled WGS sequence"/>
</dbReference>
<dbReference type="STRING" id="1416801.SAMN05192553_104431"/>
<name>A0A1H6ZK48_9BACT</name>
<comment type="similarity">
    <text evidence="7">Belongs to the TonB-dependent receptor family.</text>
</comment>
<evidence type="ECO:0000256" key="2">
    <source>
        <dbReference type="ARBA" id="ARBA00022448"/>
    </source>
</evidence>
<keyword evidence="4 7" id="KW-0812">Transmembrane</keyword>
<evidence type="ECO:0000256" key="1">
    <source>
        <dbReference type="ARBA" id="ARBA00004571"/>
    </source>
</evidence>
<dbReference type="Gene3D" id="2.40.170.20">
    <property type="entry name" value="TonB-dependent receptor, beta-barrel domain"/>
    <property type="match status" value="1"/>
</dbReference>
<dbReference type="GO" id="GO:0009279">
    <property type="term" value="C:cell outer membrane"/>
    <property type="evidence" value="ECO:0007669"/>
    <property type="project" value="UniProtKB-SubCell"/>
</dbReference>
<dbReference type="OrthoDB" id="9768177at2"/>
<accession>A0A1H6ZK48</accession>
<dbReference type="SUPFAM" id="SSF56935">
    <property type="entry name" value="Porins"/>
    <property type="match status" value="1"/>
</dbReference>
<keyword evidence="3 7" id="KW-1134">Transmembrane beta strand</keyword>
<keyword evidence="2 7" id="KW-0813">Transport</keyword>
<evidence type="ECO:0000256" key="5">
    <source>
        <dbReference type="ARBA" id="ARBA00023136"/>
    </source>
</evidence>
<dbReference type="SUPFAM" id="SSF49464">
    <property type="entry name" value="Carboxypeptidase regulatory domain-like"/>
    <property type="match status" value="1"/>
</dbReference>
<dbReference type="InterPro" id="IPR008969">
    <property type="entry name" value="CarboxyPept-like_regulatory"/>
</dbReference>
<gene>
    <name evidence="9" type="ORF">SAMN05192553_104431</name>
</gene>
<dbReference type="AlphaFoldDB" id="A0A1H6ZK48"/>
<feature type="domain" description="TonB-dependent receptor plug" evidence="8">
    <location>
        <begin position="225"/>
        <end position="350"/>
    </location>
</feature>
<evidence type="ECO:0000256" key="4">
    <source>
        <dbReference type="ARBA" id="ARBA00022692"/>
    </source>
</evidence>